<keyword evidence="1" id="KW-0732">Signal</keyword>
<dbReference type="EMBL" id="AFWT01000007">
    <property type="protein sequence ID" value="EGV32499.1"/>
    <property type="molecule type" value="Genomic_DNA"/>
</dbReference>
<dbReference type="eggNOG" id="COG3055">
    <property type="taxonomic scope" value="Bacteria"/>
</dbReference>
<dbReference type="Proteomes" id="UP000004200">
    <property type="component" value="Unassembled WGS sequence"/>
</dbReference>
<evidence type="ECO:0000313" key="2">
    <source>
        <dbReference type="EMBL" id="EGV32499.1"/>
    </source>
</evidence>
<organism evidence="2 3">
    <name type="scientific">Thiorhodococcus drewsii AZ1</name>
    <dbReference type="NCBI Taxonomy" id="765913"/>
    <lineage>
        <taxon>Bacteria</taxon>
        <taxon>Pseudomonadati</taxon>
        <taxon>Pseudomonadota</taxon>
        <taxon>Gammaproteobacteria</taxon>
        <taxon>Chromatiales</taxon>
        <taxon>Chromatiaceae</taxon>
        <taxon>Thiorhodococcus</taxon>
    </lineage>
</organism>
<evidence type="ECO:0000256" key="1">
    <source>
        <dbReference type="SAM" id="SignalP"/>
    </source>
</evidence>
<dbReference type="RefSeq" id="WP_007040063.1">
    <property type="nucleotide sequence ID" value="NZ_AFWT01000007.1"/>
</dbReference>
<reference evidence="2 3" key="1">
    <citation type="submission" date="2011-06" db="EMBL/GenBank/DDBJ databases">
        <title>The draft genome of Thiorhodococcus drewsii AZ1.</title>
        <authorList>
            <consortium name="US DOE Joint Genome Institute (JGI-PGF)"/>
            <person name="Lucas S."/>
            <person name="Han J."/>
            <person name="Lapidus A."/>
            <person name="Cheng J.-F."/>
            <person name="Goodwin L."/>
            <person name="Pitluck S."/>
            <person name="Peters L."/>
            <person name="Land M.L."/>
            <person name="Hauser L."/>
            <person name="Vogl K."/>
            <person name="Liu Z."/>
            <person name="Imhoff J."/>
            <person name="Thiel V."/>
            <person name="Frigaard N.-U."/>
            <person name="Bryant D.A."/>
            <person name="Woyke T.J."/>
        </authorList>
    </citation>
    <scope>NUCLEOTIDE SEQUENCE [LARGE SCALE GENOMIC DNA]</scope>
    <source>
        <strain evidence="2 3">AZ1</strain>
    </source>
</reference>
<dbReference type="STRING" id="765913.ThidrDRAFT_1349"/>
<evidence type="ECO:0000313" key="3">
    <source>
        <dbReference type="Proteomes" id="UP000004200"/>
    </source>
</evidence>
<dbReference type="OrthoDB" id="122203at2"/>
<keyword evidence="3" id="KW-1185">Reference proteome</keyword>
<name>G2DYZ0_9GAMM</name>
<protein>
    <recommendedName>
        <fullName evidence="4">DUF4114 domain-containing protein</fullName>
    </recommendedName>
</protein>
<accession>G2DYZ0</accession>
<dbReference type="AlphaFoldDB" id="G2DYZ0"/>
<feature type="signal peptide" evidence="1">
    <location>
        <begin position="1"/>
        <end position="22"/>
    </location>
</feature>
<feature type="chain" id="PRO_5003428805" description="DUF4114 domain-containing protein" evidence="1">
    <location>
        <begin position="23"/>
        <end position="236"/>
    </location>
</feature>
<sequence length="236" mass="26087">MKKTCNFIALIAGLFSSFSALSFPIAEQVTEGFKVIVNTNSNIIATYQGNSATCSNDLYLMLKENGTPGDDGDFSNDLFIFNNHGSQLGSQVNLGQFPVGTELIFRIFVNSSSSLYCNGDSFYTGPSGRNPDDHTHARVQNDWQPNEALVSFEDLYDGIPDGFDYNDLSFSFANVEGERVEKPEIAIKGGYFNFSTLSGNLPENQDCQLERDYGRAMFDELNGILYICGPFGWISK</sequence>
<comment type="caution">
    <text evidence="2">The sequence shown here is derived from an EMBL/GenBank/DDBJ whole genome shotgun (WGS) entry which is preliminary data.</text>
</comment>
<evidence type="ECO:0008006" key="4">
    <source>
        <dbReference type="Google" id="ProtNLM"/>
    </source>
</evidence>
<proteinExistence type="predicted"/>
<gene>
    <name evidence="2" type="ORF">ThidrDRAFT_1349</name>
</gene>